<keyword evidence="7 14" id="KW-0812">Transmembrane</keyword>
<evidence type="ECO:0000256" key="1">
    <source>
        <dbReference type="ARBA" id="ARBA00000085"/>
    </source>
</evidence>
<keyword evidence="13 14" id="KW-0472">Membrane</keyword>
<feature type="transmembrane region" description="Helical" evidence="14">
    <location>
        <begin position="242"/>
        <end position="261"/>
    </location>
</feature>
<dbReference type="InterPro" id="IPR005467">
    <property type="entry name" value="His_kinase_dom"/>
</dbReference>
<sequence length="1231" mass="141098">MNQIRQFIFKHKAFLLSILLVGLTLIIDEAIFSDQKRRVNPDQTITDNLHQQLDKLEQQLQQISDVAVVDLSRLFNRFASNEEFPYFIFEDGEVIYWSTNRFVPKYGTLDGTYIYKFLDLKSGQYIVKRKVINSAQNRVVEIYALLPLSSDVPLNDSYRDYGLNGEIFGRSTFTFTQVESPDKSKNIYSPEGIFLFSFEGTQRMKIDYPNYAIFIVLSYMIAIYFFLKGGYQYAGELGSRKLVLPSILLWGTFLGVARYFMLKYEYPLSVVEWKLFEPDYFAASIWQPSLGDFLLNQLAILSFVIYAFIKLTAYQQMRAYTKWSNLIISVLLLILGMYYFTEQVQSLYANSQWSFDVGSDINFSSFKLMAYLGIFLIGVIPFLIAQYLSIELRKLKQKKPAIIVFILIALALGVTIYLIRSEYLIVLLVLTIYLLVVFSFRFAEQLYQANYATFLYLFTTALLVATICNVLLGEHIRKEQLQDKRSLATRLLSENDFEAEYLLSQAKTRIESDVLIQTNIANPFSSKDLIRQKIQRVFLGDYFDKYEIEILIFNGSGNPVNSSTSLNYDVLKSEYGKPENQTAIEGLFFYRSNYPVALNQYYLFNEIRRYDAVIGYVLVRLDRKEILNNSILPQLLLSDFGLSTNLQHLDYAVYDGRQLTNSVGDFNYRRDFDVSQLSEELIYQRPVPLSGYDHLAVRNQGNDQVYVVSSPHYPLQYVITNFSVFFLFTVAMIILIFGISTGYFNSKKQSVTLSAKIQILLNFAFFLPLIIVSIVVLRLVNTTVEENIENQYLTTAESAAENLANQLQLFLEGRNENNEVLENRISEISQYARADINLFNNSGRLIATNQRLIFDNELLAPFINPKAMANIVESGVKEELFTERVGNLDLSYKSTYYGIRSNENNELLGVLSMPFFDSEEQLKSEQRDILSNILNSFTFIFVIFVVLSFLASRILTYPFKFLTEKIKTTTLSNLNEPLAWPADDEIGLMVGEYNKMLANLEKSKRALALSEKESAWREMAQQVAHEIKNPLTPMKLKLQHLKRVLAEAPNLGIDFNRPIDNLLTQVETLSDIATSFSSFAKMPMPKSERINLVEVLKKSVRLFNEDSIEIKTNIPKQAVWVMADDQLLGRIFNNLILNAAQAMPDNEICMLEVELLVTHNKARITFADNGEGIPEEIREKIFIPKFSTKAEGSGIGLAIAKRGVEHAGGSIWFESAAEEGTTFFLEFPLTD</sequence>
<keyword evidence="6" id="KW-0808">Transferase</keyword>
<comment type="subcellular location">
    <subcellularLocation>
        <location evidence="2">Cell membrane</location>
        <topology evidence="2">Multi-pass membrane protein</topology>
    </subcellularLocation>
</comment>
<dbReference type="SMART" id="SM00388">
    <property type="entry name" value="HisKA"/>
    <property type="match status" value="1"/>
</dbReference>
<keyword evidence="10" id="KW-0067">ATP-binding</keyword>
<dbReference type="Gene3D" id="6.10.340.10">
    <property type="match status" value="1"/>
</dbReference>
<evidence type="ECO:0000256" key="14">
    <source>
        <dbReference type="SAM" id="Phobius"/>
    </source>
</evidence>
<dbReference type="PROSITE" id="PS50109">
    <property type="entry name" value="HIS_KIN"/>
    <property type="match status" value="1"/>
</dbReference>
<evidence type="ECO:0000256" key="6">
    <source>
        <dbReference type="ARBA" id="ARBA00022679"/>
    </source>
</evidence>
<dbReference type="SUPFAM" id="SSF47384">
    <property type="entry name" value="Homodimeric domain of signal transducing histidine kinase"/>
    <property type="match status" value="1"/>
</dbReference>
<evidence type="ECO:0000256" key="11">
    <source>
        <dbReference type="ARBA" id="ARBA00022989"/>
    </source>
</evidence>
<dbReference type="PANTHER" id="PTHR45528">
    <property type="entry name" value="SENSOR HISTIDINE KINASE CPXA"/>
    <property type="match status" value="1"/>
</dbReference>
<dbReference type="InterPro" id="IPR003661">
    <property type="entry name" value="HisK_dim/P_dom"/>
</dbReference>
<keyword evidence="9" id="KW-0418">Kinase</keyword>
<feature type="transmembrane region" description="Helical" evidence="14">
    <location>
        <begin position="293"/>
        <end position="311"/>
    </location>
</feature>
<feature type="transmembrane region" description="Helical" evidence="14">
    <location>
        <begin position="323"/>
        <end position="341"/>
    </location>
</feature>
<dbReference type="SMART" id="SM00387">
    <property type="entry name" value="HATPase_c"/>
    <property type="match status" value="1"/>
</dbReference>
<dbReference type="InterPro" id="IPR003594">
    <property type="entry name" value="HATPase_dom"/>
</dbReference>
<feature type="transmembrane region" description="Helical" evidence="14">
    <location>
        <begin position="454"/>
        <end position="472"/>
    </location>
</feature>
<accession>A0A150XBG6</accession>
<feature type="transmembrane region" description="Helical" evidence="14">
    <location>
        <begin position="425"/>
        <end position="442"/>
    </location>
</feature>
<evidence type="ECO:0000313" key="17">
    <source>
        <dbReference type="Proteomes" id="UP000075606"/>
    </source>
</evidence>
<evidence type="ECO:0000256" key="9">
    <source>
        <dbReference type="ARBA" id="ARBA00022777"/>
    </source>
</evidence>
<proteinExistence type="predicted"/>
<feature type="domain" description="Histidine kinase" evidence="15">
    <location>
        <begin position="1022"/>
        <end position="1231"/>
    </location>
</feature>
<evidence type="ECO:0000256" key="7">
    <source>
        <dbReference type="ARBA" id="ARBA00022692"/>
    </source>
</evidence>
<dbReference type="RefSeq" id="WP_322299663.1">
    <property type="nucleotide sequence ID" value="NZ_CP139724.1"/>
</dbReference>
<keyword evidence="5" id="KW-0597">Phosphoprotein</keyword>
<keyword evidence="17" id="KW-1185">Reference proteome</keyword>
<evidence type="ECO:0000256" key="4">
    <source>
        <dbReference type="ARBA" id="ARBA00022475"/>
    </source>
</evidence>
<dbReference type="EC" id="2.7.13.3" evidence="3"/>
<keyword evidence="11 14" id="KW-1133">Transmembrane helix</keyword>
<dbReference type="Gene3D" id="1.10.287.130">
    <property type="match status" value="1"/>
</dbReference>
<evidence type="ECO:0000256" key="13">
    <source>
        <dbReference type="ARBA" id="ARBA00023136"/>
    </source>
</evidence>
<dbReference type="PRINTS" id="PR00344">
    <property type="entry name" value="BCTRLSENSOR"/>
</dbReference>
<feature type="transmembrane region" description="Helical" evidence="14">
    <location>
        <begin position="368"/>
        <end position="388"/>
    </location>
</feature>
<dbReference type="STRING" id="333140.AWW68_09605"/>
<feature type="transmembrane region" description="Helical" evidence="14">
    <location>
        <begin position="759"/>
        <end position="780"/>
    </location>
</feature>
<dbReference type="Proteomes" id="UP000075606">
    <property type="component" value="Unassembled WGS sequence"/>
</dbReference>
<dbReference type="GO" id="GO:0005886">
    <property type="term" value="C:plasma membrane"/>
    <property type="evidence" value="ECO:0007669"/>
    <property type="project" value="UniProtKB-SubCell"/>
</dbReference>
<dbReference type="Pfam" id="PF02518">
    <property type="entry name" value="HATPase_c"/>
    <property type="match status" value="1"/>
</dbReference>
<dbReference type="InterPro" id="IPR036097">
    <property type="entry name" value="HisK_dim/P_sf"/>
</dbReference>
<evidence type="ECO:0000256" key="12">
    <source>
        <dbReference type="ARBA" id="ARBA00023012"/>
    </source>
</evidence>
<dbReference type="GO" id="GO:0005524">
    <property type="term" value="F:ATP binding"/>
    <property type="evidence" value="ECO:0007669"/>
    <property type="project" value="UniProtKB-KW"/>
</dbReference>
<keyword evidence="8" id="KW-0547">Nucleotide-binding</keyword>
<evidence type="ECO:0000256" key="8">
    <source>
        <dbReference type="ARBA" id="ARBA00022741"/>
    </source>
</evidence>
<evidence type="ECO:0000259" key="15">
    <source>
        <dbReference type="PROSITE" id="PS50109"/>
    </source>
</evidence>
<protein>
    <recommendedName>
        <fullName evidence="3">histidine kinase</fullName>
        <ecNumber evidence="3">2.7.13.3</ecNumber>
    </recommendedName>
</protein>
<evidence type="ECO:0000313" key="16">
    <source>
        <dbReference type="EMBL" id="KYG76063.1"/>
    </source>
</evidence>
<dbReference type="CDD" id="cd00082">
    <property type="entry name" value="HisKA"/>
    <property type="match status" value="1"/>
</dbReference>
<dbReference type="InterPro" id="IPR036890">
    <property type="entry name" value="HATPase_C_sf"/>
</dbReference>
<dbReference type="GO" id="GO:0000155">
    <property type="term" value="F:phosphorelay sensor kinase activity"/>
    <property type="evidence" value="ECO:0007669"/>
    <property type="project" value="InterPro"/>
</dbReference>
<keyword evidence="12" id="KW-0902">Two-component regulatory system</keyword>
<feature type="transmembrane region" description="Helical" evidence="14">
    <location>
        <begin position="717"/>
        <end position="739"/>
    </location>
</feature>
<reference evidence="16 17" key="1">
    <citation type="submission" date="2016-01" db="EMBL/GenBank/DDBJ databases">
        <title>Genome sequencing of Roseivirga spongicola UST030701-084.</title>
        <authorList>
            <person name="Selvaratnam C."/>
            <person name="Thevarajoo S."/>
            <person name="Goh K.M."/>
            <person name="Ee R."/>
            <person name="Chan K.-G."/>
            <person name="Chong C.S."/>
        </authorList>
    </citation>
    <scope>NUCLEOTIDE SEQUENCE [LARGE SCALE GENOMIC DNA]</scope>
    <source>
        <strain evidence="16 17">UST030701-084</strain>
    </source>
</reference>
<dbReference type="CDD" id="cd00075">
    <property type="entry name" value="HATPase"/>
    <property type="match status" value="1"/>
</dbReference>
<dbReference type="InterPro" id="IPR050398">
    <property type="entry name" value="HssS/ArlS-like"/>
</dbReference>
<comment type="catalytic activity">
    <reaction evidence="1">
        <text>ATP + protein L-histidine = ADP + protein N-phospho-L-histidine.</text>
        <dbReference type="EC" id="2.7.13.3"/>
    </reaction>
</comment>
<name>A0A150XBG6_9BACT</name>
<evidence type="ECO:0000256" key="3">
    <source>
        <dbReference type="ARBA" id="ARBA00012438"/>
    </source>
</evidence>
<feature type="transmembrane region" description="Helical" evidence="14">
    <location>
        <begin position="933"/>
        <end position="955"/>
    </location>
</feature>
<dbReference type="SUPFAM" id="SSF55874">
    <property type="entry name" value="ATPase domain of HSP90 chaperone/DNA topoisomerase II/histidine kinase"/>
    <property type="match status" value="1"/>
</dbReference>
<comment type="caution">
    <text evidence="16">The sequence shown here is derived from an EMBL/GenBank/DDBJ whole genome shotgun (WGS) entry which is preliminary data.</text>
</comment>
<evidence type="ECO:0000256" key="10">
    <source>
        <dbReference type="ARBA" id="ARBA00022840"/>
    </source>
</evidence>
<dbReference type="Gene3D" id="3.30.565.10">
    <property type="entry name" value="Histidine kinase-like ATPase, C-terminal domain"/>
    <property type="match status" value="1"/>
</dbReference>
<feature type="transmembrane region" description="Helical" evidence="14">
    <location>
        <begin position="211"/>
        <end position="230"/>
    </location>
</feature>
<evidence type="ECO:0000256" key="5">
    <source>
        <dbReference type="ARBA" id="ARBA00022553"/>
    </source>
</evidence>
<dbReference type="PANTHER" id="PTHR45528:SF1">
    <property type="entry name" value="SENSOR HISTIDINE KINASE CPXA"/>
    <property type="match status" value="1"/>
</dbReference>
<dbReference type="AlphaFoldDB" id="A0A150XBG6"/>
<organism evidence="16 17">
    <name type="scientific">Roseivirga spongicola</name>
    <dbReference type="NCBI Taxonomy" id="333140"/>
    <lineage>
        <taxon>Bacteria</taxon>
        <taxon>Pseudomonadati</taxon>
        <taxon>Bacteroidota</taxon>
        <taxon>Cytophagia</taxon>
        <taxon>Cytophagales</taxon>
        <taxon>Roseivirgaceae</taxon>
        <taxon>Roseivirga</taxon>
    </lineage>
</organism>
<evidence type="ECO:0000256" key="2">
    <source>
        <dbReference type="ARBA" id="ARBA00004651"/>
    </source>
</evidence>
<dbReference type="InterPro" id="IPR004358">
    <property type="entry name" value="Sig_transdc_His_kin-like_C"/>
</dbReference>
<dbReference type="EMBL" id="LRPC01000012">
    <property type="protein sequence ID" value="KYG76063.1"/>
    <property type="molecule type" value="Genomic_DNA"/>
</dbReference>
<gene>
    <name evidence="16" type="ORF">AWW68_09605</name>
</gene>
<keyword evidence="4" id="KW-1003">Cell membrane</keyword>